<evidence type="ECO:0000313" key="4">
    <source>
        <dbReference type="Proteomes" id="UP000749646"/>
    </source>
</evidence>
<evidence type="ECO:0000256" key="1">
    <source>
        <dbReference type="SAM" id="MobiDB-lite"/>
    </source>
</evidence>
<dbReference type="Pfam" id="PF02752">
    <property type="entry name" value="Arrestin_C"/>
    <property type="match status" value="1"/>
</dbReference>
<dbReference type="OrthoDB" id="387657at2759"/>
<evidence type="ECO:0000259" key="2">
    <source>
        <dbReference type="SMART" id="SM01017"/>
    </source>
</evidence>
<feature type="compositionally biased region" description="Polar residues" evidence="1">
    <location>
        <begin position="556"/>
        <end position="577"/>
    </location>
</feature>
<dbReference type="GO" id="GO:0015031">
    <property type="term" value="P:protein transport"/>
    <property type="evidence" value="ECO:0007669"/>
    <property type="project" value="TreeGrafter"/>
</dbReference>
<feature type="compositionally biased region" description="Polar residues" evidence="1">
    <location>
        <begin position="595"/>
        <end position="615"/>
    </location>
</feature>
<evidence type="ECO:0000313" key="3">
    <source>
        <dbReference type="EMBL" id="KAF9995832.1"/>
    </source>
</evidence>
<accession>A0A9P6MES1</accession>
<feature type="compositionally biased region" description="Low complexity" evidence="1">
    <location>
        <begin position="380"/>
        <end position="393"/>
    </location>
</feature>
<feature type="domain" description="Arrestin C-terminal-like" evidence="2">
    <location>
        <begin position="218"/>
        <end position="369"/>
    </location>
</feature>
<dbReference type="Proteomes" id="UP000749646">
    <property type="component" value="Unassembled WGS sequence"/>
</dbReference>
<organism evidence="3 4">
    <name type="scientific">Modicella reniformis</name>
    <dbReference type="NCBI Taxonomy" id="1440133"/>
    <lineage>
        <taxon>Eukaryota</taxon>
        <taxon>Fungi</taxon>
        <taxon>Fungi incertae sedis</taxon>
        <taxon>Mucoromycota</taxon>
        <taxon>Mortierellomycotina</taxon>
        <taxon>Mortierellomycetes</taxon>
        <taxon>Mortierellales</taxon>
        <taxon>Mortierellaceae</taxon>
        <taxon>Modicella</taxon>
    </lineage>
</organism>
<feature type="compositionally biased region" description="Low complexity" evidence="1">
    <location>
        <begin position="84"/>
        <end position="106"/>
    </location>
</feature>
<dbReference type="InterPro" id="IPR014752">
    <property type="entry name" value="Arrestin-like_C"/>
</dbReference>
<proteinExistence type="predicted"/>
<dbReference type="InterPro" id="IPR011022">
    <property type="entry name" value="Arrestin_C-like"/>
</dbReference>
<reference evidence="3" key="1">
    <citation type="journal article" date="2020" name="Fungal Divers.">
        <title>Resolving the Mortierellaceae phylogeny through synthesis of multi-gene phylogenetics and phylogenomics.</title>
        <authorList>
            <person name="Vandepol N."/>
            <person name="Liber J."/>
            <person name="Desiro A."/>
            <person name="Na H."/>
            <person name="Kennedy M."/>
            <person name="Barry K."/>
            <person name="Grigoriev I.V."/>
            <person name="Miller A.N."/>
            <person name="O'Donnell K."/>
            <person name="Stajich J.E."/>
            <person name="Bonito G."/>
        </authorList>
    </citation>
    <scope>NUCLEOTIDE SEQUENCE</scope>
    <source>
        <strain evidence="3">MES-2147</strain>
    </source>
</reference>
<dbReference type="Gene3D" id="2.60.40.640">
    <property type="match status" value="2"/>
</dbReference>
<dbReference type="PANTHER" id="PTHR11188:SF17">
    <property type="entry name" value="FI21816P1"/>
    <property type="match status" value="1"/>
</dbReference>
<comment type="caution">
    <text evidence="3">The sequence shown here is derived from an EMBL/GenBank/DDBJ whole genome shotgun (WGS) entry which is preliminary data.</text>
</comment>
<gene>
    <name evidence="3" type="ORF">BGZ65_008552</name>
</gene>
<keyword evidence="4" id="KW-1185">Reference proteome</keyword>
<dbReference type="AlphaFoldDB" id="A0A9P6MES1"/>
<dbReference type="PANTHER" id="PTHR11188">
    <property type="entry name" value="ARRESTIN DOMAIN CONTAINING PROTEIN"/>
    <property type="match status" value="1"/>
</dbReference>
<dbReference type="InterPro" id="IPR050357">
    <property type="entry name" value="Arrestin_domain-protein"/>
</dbReference>
<dbReference type="GO" id="GO:0005737">
    <property type="term" value="C:cytoplasm"/>
    <property type="evidence" value="ECO:0007669"/>
    <property type="project" value="TreeGrafter"/>
</dbReference>
<feature type="region of interest" description="Disordered" evidence="1">
    <location>
        <begin position="378"/>
        <end position="399"/>
    </location>
</feature>
<protein>
    <recommendedName>
        <fullName evidence="2">Arrestin C-terminal-like domain-containing protein</fullName>
    </recommendedName>
</protein>
<feature type="region of interest" description="Disordered" evidence="1">
    <location>
        <begin position="497"/>
        <end position="615"/>
    </location>
</feature>
<name>A0A9P6MES1_9FUNG</name>
<feature type="region of interest" description="Disordered" evidence="1">
    <location>
        <begin position="82"/>
        <end position="110"/>
    </location>
</feature>
<dbReference type="SMART" id="SM01017">
    <property type="entry name" value="Arrestin_C"/>
    <property type="match status" value="1"/>
</dbReference>
<dbReference type="EMBL" id="JAAAHW010001276">
    <property type="protein sequence ID" value="KAF9995832.1"/>
    <property type="molecule type" value="Genomic_DNA"/>
</dbReference>
<sequence>MLRLAKALPFFNGPPEDSLAQSFIVSTNGFSISVPTRHGLDNYHGPGTVFQGQLNLQLAKPIKGPCRLRVIFSCLHTIHSVDTQAPSSQPSSSSSSAEIRLSSESSKGGLQAGLHPHSLFEIDHVFVQNEPLQVKRHTFMFNIKFPKVNLPASMTDGDRSVIYALHGELTFQTTPDDASTQSILSSPAVHLKYLPLVPTSIPQYPVIEMAQVMDPYSSRQLFKAAVDSPQRGVCPGESLPLSLTITNGSETDLHSIHLTLVRLITYPSAPSTPTSPSSPTPATMALVALEPTTVHSITIPVSRTSNKNSTWMESIQFNVPTNLGLIPTTNKVITPLFKVDYFLSVSLPVANRGTGLASWFTPAVKNPPPVDISLIRSAAGTGTTTDNDTPSTSRAGSRKNSVDNFIRTNLHMDRITTLNSTMKWPTLIQLPLIPIIVGTVPFSVTERQLRWPIPNYLDVADRPCFVRDRFEEEMMQHLESLETLIVEEEDEEDIENMMQAARKSASSGESDEDEQRARSKIPARFRNAESQSRRRNSQSSSGLDTPPPSPPSSSPMTNGNRSRTNTLPMVSRRSMSPKSGGLGKELLLEMHHSKVQQSIHAGLQDTESSLKSISL</sequence>